<dbReference type="eggNOG" id="COG3133">
    <property type="taxonomic scope" value="Bacteria"/>
</dbReference>
<evidence type="ECO:0000256" key="5">
    <source>
        <dbReference type="ARBA" id="ARBA00023288"/>
    </source>
</evidence>
<evidence type="ECO:0000256" key="2">
    <source>
        <dbReference type="ARBA" id="ARBA00022729"/>
    </source>
</evidence>
<feature type="domain" description="Glycine zipper 2TM" evidence="6">
    <location>
        <begin position="84"/>
        <end position="125"/>
    </location>
</feature>
<keyword evidence="3" id="KW-0472">Membrane</keyword>
<dbReference type="HOGENOM" id="CLU_090265_3_1_6"/>
<dbReference type="GO" id="GO:0009279">
    <property type="term" value="C:cell outer membrane"/>
    <property type="evidence" value="ECO:0007669"/>
    <property type="project" value="UniProtKB-SubCell"/>
</dbReference>
<evidence type="ECO:0000313" key="7">
    <source>
        <dbReference type="EMBL" id="CBJ89944.1"/>
    </source>
</evidence>
<reference evidence="7 8" key="1">
    <citation type="journal article" date="2011" name="PLoS ONE">
        <title>The entomopathogenic bacterial endosymbionts xenorhabdus and photorhabdus: convergent lifestyles from divergent genomes.</title>
        <authorList>
            <person name="Chaston J.M."/>
            <person name="Suen G."/>
            <person name="Tucker S.L."/>
            <person name="Andersen A.W."/>
            <person name="Bhasin A."/>
            <person name="Bode E."/>
            <person name="Bode H.B."/>
            <person name="Brachmann A.O."/>
            <person name="Cowles C.E."/>
            <person name="Cowles K.N."/>
            <person name="Darby C."/>
            <person name="de Leon L."/>
            <person name="Drace K."/>
            <person name="Du Z."/>
            <person name="Givaudan A."/>
            <person name="Herbert Tran E.E."/>
            <person name="Jewell K.A."/>
            <person name="Knack J.J."/>
            <person name="Krasomil-Osterfeld K.C."/>
            <person name="Kukor R."/>
            <person name="Lanois A."/>
            <person name="Latreille P."/>
            <person name="Leimgruber N.K."/>
            <person name="Lipke C.M."/>
            <person name="Liu R."/>
            <person name="Lu X."/>
            <person name="Martens E.C."/>
            <person name="Marri P.R."/>
            <person name="Medigue C."/>
            <person name="Menard M.L."/>
            <person name="Miller N.M."/>
            <person name="Morales-Soto N."/>
            <person name="Norton S."/>
            <person name="Ogier J.C."/>
            <person name="Orchard S.S."/>
            <person name="Park D."/>
            <person name="Park Y."/>
            <person name="Qurollo B.A."/>
            <person name="Sugar D.R."/>
            <person name="Richards G.R."/>
            <person name="Rouy Z."/>
            <person name="Slominski B."/>
            <person name="Slominski K."/>
            <person name="Snyder H."/>
            <person name="Tjaden B.C."/>
            <person name="van der Hoeven R."/>
            <person name="Welch R.D."/>
            <person name="Wheeler C."/>
            <person name="Xiang B."/>
            <person name="Barbazuk B."/>
            <person name="Gaudriault S."/>
            <person name="Goodner B."/>
            <person name="Slater S.C."/>
            <person name="Forst S."/>
            <person name="Goldman B.S."/>
            <person name="Goodrich-Blair H."/>
        </authorList>
    </citation>
    <scope>NUCLEOTIDE SEQUENCE [LARGE SCALE GENOMIC DNA]</scope>
    <source>
        <strain evidence="8">ATCC 19061 / DSM 3370 / CCUG 14189 / LMG 1036 / NCIMB 9965 / AN6</strain>
    </source>
</reference>
<keyword evidence="8" id="KW-1185">Reference proteome</keyword>
<dbReference type="AlphaFoldDB" id="D3VD78"/>
<gene>
    <name evidence="7" type="primary">slyB</name>
    <name evidence="7" type="ordered locus">XNC1_1884</name>
</gene>
<evidence type="ECO:0000313" key="8">
    <source>
        <dbReference type="Proteomes" id="UP000008075"/>
    </source>
</evidence>
<keyword evidence="2" id="KW-0732">Signal</keyword>
<comment type="subcellular location">
    <subcellularLocation>
        <location evidence="1">Cell outer membrane</location>
        <topology evidence="1">Lipid-anchor</topology>
    </subcellularLocation>
</comment>
<protein>
    <submittedName>
        <fullName evidence="7">Outer membrane lipoprotein</fullName>
    </submittedName>
</protein>
<evidence type="ECO:0000256" key="4">
    <source>
        <dbReference type="ARBA" id="ARBA00023139"/>
    </source>
</evidence>
<dbReference type="Pfam" id="PF05433">
    <property type="entry name" value="Rick_17kDa_Anti"/>
    <property type="match status" value="1"/>
</dbReference>
<dbReference type="PANTHER" id="PTHR35603">
    <property type="match status" value="1"/>
</dbReference>
<dbReference type="EMBL" id="FN667742">
    <property type="protein sequence ID" value="CBJ89944.1"/>
    <property type="molecule type" value="Genomic_DNA"/>
</dbReference>
<evidence type="ECO:0000256" key="1">
    <source>
        <dbReference type="ARBA" id="ARBA00004459"/>
    </source>
</evidence>
<keyword evidence="5 7" id="KW-0449">Lipoprotein</keyword>
<dbReference type="STRING" id="406817.XNC1_1884"/>
<proteinExistence type="predicted"/>
<dbReference type="KEGG" id="xne:XNC1_1884"/>
<dbReference type="PANTHER" id="PTHR35603:SF1">
    <property type="entry name" value="OUTER MEMBRANE LIPOPROTEIN SLYB"/>
    <property type="match status" value="1"/>
</dbReference>
<keyword evidence="4" id="KW-0564">Palmitate</keyword>
<dbReference type="InterPro" id="IPR051407">
    <property type="entry name" value="Bact_OM_lipoprot/Surf_antigen"/>
</dbReference>
<evidence type="ECO:0000259" key="6">
    <source>
        <dbReference type="Pfam" id="PF05433"/>
    </source>
</evidence>
<dbReference type="InterPro" id="IPR008816">
    <property type="entry name" value="Gly_zipper_2TM_dom"/>
</dbReference>
<organism evidence="7 8">
    <name type="scientific">Xenorhabdus nematophila (strain ATCC 19061 / DSM 3370 / CCUG 14189 / LMG 1036 / NCIMB 9965 / AN6)</name>
    <dbReference type="NCBI Taxonomy" id="406817"/>
    <lineage>
        <taxon>Bacteria</taxon>
        <taxon>Pseudomonadati</taxon>
        <taxon>Pseudomonadota</taxon>
        <taxon>Gammaproteobacteria</taxon>
        <taxon>Enterobacterales</taxon>
        <taxon>Morganellaceae</taxon>
        <taxon>Xenorhabdus</taxon>
    </lineage>
</organism>
<evidence type="ECO:0000256" key="3">
    <source>
        <dbReference type="ARBA" id="ARBA00023136"/>
    </source>
</evidence>
<name>D3VD78_XENNA</name>
<sequence>MLDSQFIIKLLYRALKLGVIMFKRFLVGAVVVTTLSGCADMGALSSDTYSMDQAKQAQTVTYGTILSVRPVTIKGNQAGDPNVLGLIGGAVLGGLLGNTVGGGSGQRLATAAGAIAGGMAGQRIEGAIDQTKGVELEIRTDSGKNIIVVQKLDQVVFNRGQRVRIANSGNSLTVSPR</sequence>
<dbReference type="Proteomes" id="UP000008075">
    <property type="component" value="Chromosome"/>
</dbReference>
<accession>D3VD78</accession>